<protein>
    <submittedName>
        <fullName evidence="2">Uncharacterized protein</fullName>
    </submittedName>
</protein>
<feature type="region of interest" description="Disordered" evidence="1">
    <location>
        <begin position="1"/>
        <end position="33"/>
    </location>
</feature>
<evidence type="ECO:0000313" key="2">
    <source>
        <dbReference type="EMBL" id="WOH11837.1"/>
    </source>
</evidence>
<dbReference type="AlphaFoldDB" id="A0A175YLA6"/>
<reference evidence="2" key="1">
    <citation type="journal article" date="2016" name="Nat. Genet.">
        <title>A high-quality carrot genome assembly provides new insights into carotenoid accumulation and asterid genome evolution.</title>
        <authorList>
            <person name="Iorizzo M."/>
            <person name="Ellison S."/>
            <person name="Senalik D."/>
            <person name="Zeng P."/>
            <person name="Satapoomin P."/>
            <person name="Huang J."/>
            <person name="Bowman M."/>
            <person name="Iovene M."/>
            <person name="Sanseverino W."/>
            <person name="Cavagnaro P."/>
            <person name="Yildiz M."/>
            <person name="Macko-Podgorni A."/>
            <person name="Moranska E."/>
            <person name="Grzebelus E."/>
            <person name="Grzebelus D."/>
            <person name="Ashrafi H."/>
            <person name="Zheng Z."/>
            <person name="Cheng S."/>
            <person name="Spooner D."/>
            <person name="Van Deynze A."/>
            <person name="Simon P."/>
        </authorList>
    </citation>
    <scope>NUCLEOTIDE SEQUENCE</scope>
    <source>
        <tissue evidence="2">Leaf</tissue>
    </source>
</reference>
<keyword evidence="3" id="KW-1185">Reference proteome</keyword>
<dbReference type="EMBL" id="CP093350">
    <property type="protein sequence ID" value="WOH11837.1"/>
    <property type="molecule type" value="Genomic_DNA"/>
</dbReference>
<accession>A0A175YLA6</accession>
<sequence>MSDHTPEKYSNLSGGARKRISDSSDTTLEGECKRRGCRTTLDKYLLQRQNDIRNGGNSPSSDNNMCYRDSSTEFGNLPIDLPLVETNPSHVESNSNRSPLSGIDNVQMAIAAAIRRRRGPNINSLFEAGSLRISDNVDKENRLRARSRTGRGPSLPDQFCISHKNKESPSNAMSTSLCELTNNASPDTLESCVSTGSAQSAVAPVKRKGSVRGLSIEKQLRNLEIGRPSHVNTPTLKNLLVKAEFVAAEDLASLRFWTAVRNE</sequence>
<gene>
    <name evidence="2" type="ORF">DCAR_0831333</name>
</gene>
<evidence type="ECO:0000256" key="1">
    <source>
        <dbReference type="SAM" id="MobiDB-lite"/>
    </source>
</evidence>
<dbReference type="Proteomes" id="UP000077755">
    <property type="component" value="Chromosome 8"/>
</dbReference>
<proteinExistence type="predicted"/>
<feature type="compositionally biased region" description="Polar residues" evidence="1">
    <location>
        <begin position="55"/>
        <end position="64"/>
    </location>
</feature>
<evidence type="ECO:0000313" key="3">
    <source>
        <dbReference type="Proteomes" id="UP000077755"/>
    </source>
</evidence>
<dbReference type="Gramene" id="KZM84494">
    <property type="protein sequence ID" value="KZM84494"/>
    <property type="gene ID" value="DCAR_028084"/>
</dbReference>
<name>A0A175YLA6_DAUCS</name>
<organism evidence="2 3">
    <name type="scientific">Daucus carota subsp. sativus</name>
    <name type="common">Carrot</name>
    <dbReference type="NCBI Taxonomy" id="79200"/>
    <lineage>
        <taxon>Eukaryota</taxon>
        <taxon>Viridiplantae</taxon>
        <taxon>Streptophyta</taxon>
        <taxon>Embryophyta</taxon>
        <taxon>Tracheophyta</taxon>
        <taxon>Spermatophyta</taxon>
        <taxon>Magnoliopsida</taxon>
        <taxon>eudicotyledons</taxon>
        <taxon>Gunneridae</taxon>
        <taxon>Pentapetalae</taxon>
        <taxon>asterids</taxon>
        <taxon>campanulids</taxon>
        <taxon>Apiales</taxon>
        <taxon>Apiaceae</taxon>
        <taxon>Apioideae</taxon>
        <taxon>Scandiceae</taxon>
        <taxon>Daucinae</taxon>
        <taxon>Daucus</taxon>
        <taxon>Daucus sect. Daucus</taxon>
    </lineage>
</organism>
<feature type="region of interest" description="Disordered" evidence="1">
    <location>
        <begin position="48"/>
        <end position="69"/>
    </location>
</feature>
<reference evidence="2" key="2">
    <citation type="submission" date="2022-03" db="EMBL/GenBank/DDBJ databases">
        <title>Draft title - Genomic analysis of global carrot germplasm unveils the trajectory of domestication and the origin of high carotenoid orange carrot.</title>
        <authorList>
            <person name="Iorizzo M."/>
            <person name="Ellison S."/>
            <person name="Senalik D."/>
            <person name="Macko-Podgorni A."/>
            <person name="Grzebelus D."/>
            <person name="Bostan H."/>
            <person name="Rolling W."/>
            <person name="Curaba J."/>
            <person name="Simon P."/>
        </authorList>
    </citation>
    <scope>NUCLEOTIDE SEQUENCE</scope>
    <source>
        <tissue evidence="2">Leaf</tissue>
    </source>
</reference>